<proteinExistence type="predicted"/>
<gene>
    <name evidence="2" type="ORF">MKZ38_008712</name>
</gene>
<keyword evidence="3" id="KW-1185">Reference proteome</keyword>
<organism evidence="2 3">
    <name type="scientific">Zalerion maritima</name>
    <dbReference type="NCBI Taxonomy" id="339359"/>
    <lineage>
        <taxon>Eukaryota</taxon>
        <taxon>Fungi</taxon>
        <taxon>Dikarya</taxon>
        <taxon>Ascomycota</taxon>
        <taxon>Pezizomycotina</taxon>
        <taxon>Sordariomycetes</taxon>
        <taxon>Lulworthiomycetidae</taxon>
        <taxon>Lulworthiales</taxon>
        <taxon>Lulworthiaceae</taxon>
        <taxon>Zalerion</taxon>
    </lineage>
</organism>
<feature type="compositionally biased region" description="Basic and acidic residues" evidence="1">
    <location>
        <begin position="143"/>
        <end position="179"/>
    </location>
</feature>
<protein>
    <submittedName>
        <fullName evidence="2">Uncharacterized protein</fullName>
    </submittedName>
</protein>
<sequence>MPFPFITVVETTGSIVHIAMALPDEERWSCVNKSMQGVPRCLKIWDVDSAEIGQKLTVELGHEGVHYDVRAHSSLLLLSDALVIVELIKMAKVSRSCAEPRLRMNEVLSIFTSNPMTVIEFVSASGRPAQQKGASDRWGALDNARRSTQDRARDTAEEIDRVRQYDHGHQHERGLDRNRNSNLGLEPETGAVPRHVLRGDDREDRNNGQARGDLPDR</sequence>
<dbReference type="Proteomes" id="UP001201980">
    <property type="component" value="Unassembled WGS sequence"/>
</dbReference>
<comment type="caution">
    <text evidence="2">The sequence shown here is derived from an EMBL/GenBank/DDBJ whole genome shotgun (WGS) entry which is preliminary data.</text>
</comment>
<accession>A0AAD5S299</accession>
<evidence type="ECO:0000313" key="2">
    <source>
        <dbReference type="EMBL" id="KAJ2904178.1"/>
    </source>
</evidence>
<reference evidence="2" key="1">
    <citation type="submission" date="2022-07" db="EMBL/GenBank/DDBJ databases">
        <title>Draft genome sequence of Zalerion maritima ATCC 34329, a (micro)plastics degrading marine fungus.</title>
        <authorList>
            <person name="Paco A."/>
            <person name="Goncalves M.F.M."/>
            <person name="Rocha-Santos T.A.P."/>
            <person name="Alves A."/>
        </authorList>
    </citation>
    <scope>NUCLEOTIDE SEQUENCE</scope>
    <source>
        <strain evidence="2">ATCC 34329</strain>
    </source>
</reference>
<evidence type="ECO:0000313" key="3">
    <source>
        <dbReference type="Proteomes" id="UP001201980"/>
    </source>
</evidence>
<feature type="region of interest" description="Disordered" evidence="1">
    <location>
        <begin position="129"/>
        <end position="217"/>
    </location>
</feature>
<evidence type="ECO:0000256" key="1">
    <source>
        <dbReference type="SAM" id="MobiDB-lite"/>
    </source>
</evidence>
<dbReference type="EMBL" id="JAKWBI020000060">
    <property type="protein sequence ID" value="KAJ2904178.1"/>
    <property type="molecule type" value="Genomic_DNA"/>
</dbReference>
<feature type="compositionally biased region" description="Basic and acidic residues" evidence="1">
    <location>
        <begin position="197"/>
        <end position="206"/>
    </location>
</feature>
<dbReference type="AlphaFoldDB" id="A0AAD5S299"/>
<name>A0AAD5S299_9PEZI</name>